<comment type="caution">
    <text evidence="2">The sequence shown here is derived from an EMBL/GenBank/DDBJ whole genome shotgun (WGS) entry which is preliminary data.</text>
</comment>
<gene>
    <name evidence="2" type="ORF">BS47DRAFT_1365592</name>
</gene>
<sequence>MVPHTRHSGSSLPLRNPSQIMCRQDPERNMGVHAATQHFNPNPYNDESSTVPHPLRVYYNAKRAAPAGLLALLMVLSPSAKPDLENAQTMHHEIQECVAILGFLTPQTPIQRICGQGPGEIQVLSPSAKPNPGNAQTMHHKTQEYFSHSAKPLSKESTGKGPGEIQACAQPPKTLTLDYSQPIQRGGLKYGATHLPKRVLSPSAQPHLKNATQDPNPEYQ</sequence>
<dbReference type="EMBL" id="MU129046">
    <property type="protein sequence ID" value="KAF9508990.1"/>
    <property type="molecule type" value="Genomic_DNA"/>
</dbReference>
<accession>A0A9P6DSV1</accession>
<dbReference type="AlphaFoldDB" id="A0A9P6DSV1"/>
<feature type="region of interest" description="Disordered" evidence="1">
    <location>
        <begin position="148"/>
        <end position="173"/>
    </location>
</feature>
<feature type="compositionally biased region" description="Polar residues" evidence="1">
    <location>
        <begin position="210"/>
        <end position="220"/>
    </location>
</feature>
<evidence type="ECO:0000256" key="1">
    <source>
        <dbReference type="SAM" id="MobiDB-lite"/>
    </source>
</evidence>
<proteinExistence type="predicted"/>
<organism evidence="2 3">
    <name type="scientific">Hydnum rufescens UP504</name>
    <dbReference type="NCBI Taxonomy" id="1448309"/>
    <lineage>
        <taxon>Eukaryota</taxon>
        <taxon>Fungi</taxon>
        <taxon>Dikarya</taxon>
        <taxon>Basidiomycota</taxon>
        <taxon>Agaricomycotina</taxon>
        <taxon>Agaricomycetes</taxon>
        <taxon>Cantharellales</taxon>
        <taxon>Hydnaceae</taxon>
        <taxon>Hydnum</taxon>
    </lineage>
</organism>
<keyword evidence="3" id="KW-1185">Reference proteome</keyword>
<reference evidence="2" key="1">
    <citation type="journal article" date="2020" name="Nat. Commun.">
        <title>Large-scale genome sequencing of mycorrhizal fungi provides insights into the early evolution of symbiotic traits.</title>
        <authorList>
            <person name="Miyauchi S."/>
            <person name="Kiss E."/>
            <person name="Kuo A."/>
            <person name="Drula E."/>
            <person name="Kohler A."/>
            <person name="Sanchez-Garcia M."/>
            <person name="Morin E."/>
            <person name="Andreopoulos B."/>
            <person name="Barry K.W."/>
            <person name="Bonito G."/>
            <person name="Buee M."/>
            <person name="Carver A."/>
            <person name="Chen C."/>
            <person name="Cichocki N."/>
            <person name="Clum A."/>
            <person name="Culley D."/>
            <person name="Crous P.W."/>
            <person name="Fauchery L."/>
            <person name="Girlanda M."/>
            <person name="Hayes R.D."/>
            <person name="Keri Z."/>
            <person name="LaButti K."/>
            <person name="Lipzen A."/>
            <person name="Lombard V."/>
            <person name="Magnuson J."/>
            <person name="Maillard F."/>
            <person name="Murat C."/>
            <person name="Nolan M."/>
            <person name="Ohm R.A."/>
            <person name="Pangilinan J."/>
            <person name="Pereira M.F."/>
            <person name="Perotto S."/>
            <person name="Peter M."/>
            <person name="Pfister S."/>
            <person name="Riley R."/>
            <person name="Sitrit Y."/>
            <person name="Stielow J.B."/>
            <person name="Szollosi G."/>
            <person name="Zifcakova L."/>
            <person name="Stursova M."/>
            <person name="Spatafora J.W."/>
            <person name="Tedersoo L."/>
            <person name="Vaario L.M."/>
            <person name="Yamada A."/>
            <person name="Yan M."/>
            <person name="Wang P."/>
            <person name="Xu J."/>
            <person name="Bruns T."/>
            <person name="Baldrian P."/>
            <person name="Vilgalys R."/>
            <person name="Dunand C."/>
            <person name="Henrissat B."/>
            <person name="Grigoriev I.V."/>
            <person name="Hibbett D."/>
            <person name="Nagy L.G."/>
            <person name="Martin F.M."/>
        </authorList>
    </citation>
    <scope>NUCLEOTIDE SEQUENCE</scope>
    <source>
        <strain evidence="2">UP504</strain>
    </source>
</reference>
<evidence type="ECO:0000313" key="3">
    <source>
        <dbReference type="Proteomes" id="UP000886523"/>
    </source>
</evidence>
<protein>
    <submittedName>
        <fullName evidence="2">Uncharacterized protein</fullName>
    </submittedName>
</protein>
<dbReference type="Proteomes" id="UP000886523">
    <property type="component" value="Unassembled WGS sequence"/>
</dbReference>
<feature type="region of interest" description="Disordered" evidence="1">
    <location>
        <begin position="186"/>
        <end position="220"/>
    </location>
</feature>
<name>A0A9P6DSV1_9AGAM</name>
<evidence type="ECO:0000313" key="2">
    <source>
        <dbReference type="EMBL" id="KAF9508990.1"/>
    </source>
</evidence>